<dbReference type="EMBL" id="JAVREY010000058">
    <property type="protein sequence ID" value="MDT0467688.1"/>
    <property type="molecule type" value="Genomic_DNA"/>
</dbReference>
<dbReference type="Gene3D" id="1.20.5.3310">
    <property type="match status" value="1"/>
</dbReference>
<sequence length="97" mass="10473">MFRNALEPWHLVLLVLVIVLVFGSKKLPDMARSLGKSARILKSEAKAMKDEGKSAAQPSSAQPAEEQSQAQRTIQASPGDVASSRPVSEPTDTTTQR</sequence>
<evidence type="ECO:0000313" key="12">
    <source>
        <dbReference type="Proteomes" id="UP001183809"/>
    </source>
</evidence>
<evidence type="ECO:0000313" key="11">
    <source>
        <dbReference type="EMBL" id="MDT0467688.1"/>
    </source>
</evidence>
<accession>A0ABU2U379</accession>
<comment type="caution">
    <text evidence="11">The sequence shown here is derived from an EMBL/GenBank/DDBJ whole genome shotgun (WGS) entry which is preliminary data.</text>
</comment>
<evidence type="ECO:0000256" key="7">
    <source>
        <dbReference type="ARBA" id="ARBA00023010"/>
    </source>
</evidence>
<dbReference type="HAMAP" id="MF_00236">
    <property type="entry name" value="TatA_E"/>
    <property type="match status" value="1"/>
</dbReference>
<feature type="transmembrane region" description="Helical" evidence="9">
    <location>
        <begin position="6"/>
        <end position="23"/>
    </location>
</feature>
<comment type="subunit">
    <text evidence="9">The Tat system comprises two distinct complexes: a TatABC complex, containing multiple copies of TatA, TatB and TatC subunits, and a separate TatA complex, containing only TatA subunits. Substrates initially bind to the TatABC complex, which probably triggers association of the separate TatA complex to form the active translocon.</text>
</comment>
<feature type="region of interest" description="Disordered" evidence="10">
    <location>
        <begin position="45"/>
        <end position="97"/>
    </location>
</feature>
<evidence type="ECO:0000256" key="6">
    <source>
        <dbReference type="ARBA" id="ARBA00022989"/>
    </source>
</evidence>
<evidence type="ECO:0000256" key="4">
    <source>
        <dbReference type="ARBA" id="ARBA00022692"/>
    </source>
</evidence>
<keyword evidence="3 9" id="KW-1003">Cell membrane</keyword>
<organism evidence="11 12">
    <name type="scientific">Streptomyces gibsoniae</name>
    <dbReference type="NCBI Taxonomy" id="3075529"/>
    <lineage>
        <taxon>Bacteria</taxon>
        <taxon>Bacillati</taxon>
        <taxon>Actinomycetota</taxon>
        <taxon>Actinomycetes</taxon>
        <taxon>Kitasatosporales</taxon>
        <taxon>Streptomycetaceae</taxon>
        <taxon>Streptomyces</taxon>
    </lineage>
</organism>
<protein>
    <recommendedName>
        <fullName evidence="9">Sec-independent protein translocase protein TatA</fullName>
    </recommendedName>
</protein>
<keyword evidence="4 9" id="KW-0812">Transmembrane</keyword>
<evidence type="ECO:0000256" key="1">
    <source>
        <dbReference type="ARBA" id="ARBA00004162"/>
    </source>
</evidence>
<name>A0ABU2U379_9ACTN</name>
<dbReference type="RefSeq" id="WP_311699137.1">
    <property type="nucleotide sequence ID" value="NZ_JAVREY010000058.1"/>
</dbReference>
<comment type="similarity">
    <text evidence="9">Belongs to the TatA/E family.</text>
</comment>
<feature type="compositionally biased region" description="Low complexity" evidence="10">
    <location>
        <begin position="54"/>
        <end position="71"/>
    </location>
</feature>
<keyword evidence="7 9" id="KW-0811">Translocation</keyword>
<evidence type="ECO:0000256" key="5">
    <source>
        <dbReference type="ARBA" id="ARBA00022927"/>
    </source>
</evidence>
<dbReference type="NCBIfam" id="TIGR01411">
    <property type="entry name" value="tatAE"/>
    <property type="match status" value="1"/>
</dbReference>
<evidence type="ECO:0000256" key="9">
    <source>
        <dbReference type="HAMAP-Rule" id="MF_00236"/>
    </source>
</evidence>
<keyword evidence="12" id="KW-1185">Reference proteome</keyword>
<keyword evidence="6 9" id="KW-1133">Transmembrane helix</keyword>
<keyword evidence="8 9" id="KW-0472">Membrane</keyword>
<dbReference type="PANTHER" id="PTHR42982:SF8">
    <property type="entry name" value="SEC-INDEPENDENT PROTEIN TRANSLOCASE PROTEIN TATA"/>
    <property type="match status" value="1"/>
</dbReference>
<evidence type="ECO:0000256" key="8">
    <source>
        <dbReference type="ARBA" id="ARBA00023136"/>
    </source>
</evidence>
<comment type="subcellular location">
    <subcellularLocation>
        <location evidence="1 9">Cell membrane</location>
        <topology evidence="1 9">Single-pass membrane protein</topology>
    </subcellularLocation>
</comment>
<gene>
    <name evidence="9 11" type="primary">tatA</name>
    <name evidence="11" type="ORF">RM764_32625</name>
</gene>
<reference evidence="12" key="1">
    <citation type="submission" date="2023-07" db="EMBL/GenBank/DDBJ databases">
        <title>30 novel species of actinomycetes from the DSMZ collection.</title>
        <authorList>
            <person name="Nouioui I."/>
        </authorList>
    </citation>
    <scope>NUCLEOTIDE SEQUENCE [LARGE SCALE GENOMIC DNA]</scope>
    <source>
        <strain evidence="12">DSM 41699</strain>
    </source>
</reference>
<dbReference type="InterPro" id="IPR006312">
    <property type="entry name" value="TatA/E"/>
</dbReference>
<evidence type="ECO:0000256" key="10">
    <source>
        <dbReference type="SAM" id="MobiDB-lite"/>
    </source>
</evidence>
<keyword evidence="5 9" id="KW-0653">Protein transport</keyword>
<dbReference type="PANTHER" id="PTHR42982">
    <property type="entry name" value="SEC-INDEPENDENT PROTEIN TRANSLOCASE PROTEIN TATA"/>
    <property type="match status" value="1"/>
</dbReference>
<evidence type="ECO:0000256" key="2">
    <source>
        <dbReference type="ARBA" id="ARBA00022448"/>
    </source>
</evidence>
<comment type="function">
    <text evidence="9">Part of the twin-arginine translocation (Tat) system that transports large folded proteins containing a characteristic twin-arginine motif in their signal peptide across membranes. TatA could form the protein-conducting channel of the Tat system.</text>
</comment>
<proteinExistence type="inferred from homology"/>
<dbReference type="Proteomes" id="UP001183809">
    <property type="component" value="Unassembled WGS sequence"/>
</dbReference>
<dbReference type="NCBIfam" id="NF001854">
    <property type="entry name" value="PRK00575.1"/>
    <property type="match status" value="1"/>
</dbReference>
<dbReference type="Pfam" id="PF02416">
    <property type="entry name" value="TatA_B_E"/>
    <property type="match status" value="1"/>
</dbReference>
<keyword evidence="2 9" id="KW-0813">Transport</keyword>
<evidence type="ECO:0000256" key="3">
    <source>
        <dbReference type="ARBA" id="ARBA00022475"/>
    </source>
</evidence>
<dbReference type="InterPro" id="IPR003369">
    <property type="entry name" value="TatA/B/E"/>
</dbReference>